<feature type="domain" description="CASTOR/POLLUX/SYM8 ion channel conserved" evidence="9">
    <location>
        <begin position="359"/>
        <end position="446"/>
    </location>
</feature>
<organism evidence="10 11">
    <name type="scientific">Elliptochloris bilobata</name>
    <dbReference type="NCBI Taxonomy" id="381761"/>
    <lineage>
        <taxon>Eukaryota</taxon>
        <taxon>Viridiplantae</taxon>
        <taxon>Chlorophyta</taxon>
        <taxon>core chlorophytes</taxon>
        <taxon>Trebouxiophyceae</taxon>
        <taxon>Trebouxiophyceae incertae sedis</taxon>
        <taxon>Elliptochloris clade</taxon>
        <taxon>Elliptochloris</taxon>
    </lineage>
</organism>
<evidence type="ECO:0000256" key="2">
    <source>
        <dbReference type="ARBA" id="ARBA00022448"/>
    </source>
</evidence>
<feature type="transmembrane region" description="Helical" evidence="8">
    <location>
        <begin position="145"/>
        <end position="166"/>
    </location>
</feature>
<proteinExistence type="predicted"/>
<evidence type="ECO:0000256" key="8">
    <source>
        <dbReference type="SAM" id="Phobius"/>
    </source>
</evidence>
<gene>
    <name evidence="10" type="ORF">WJX81_000586</name>
</gene>
<dbReference type="InterPro" id="IPR010420">
    <property type="entry name" value="CASTOR/POLLUX/SYM8_dom"/>
</dbReference>
<comment type="caution">
    <text evidence="10">The sequence shown here is derived from an EMBL/GenBank/DDBJ whole genome shotgun (WGS) entry which is preliminary data.</text>
</comment>
<keyword evidence="2" id="KW-0813">Transport</keyword>
<keyword evidence="4 8" id="KW-1133">Transmembrane helix</keyword>
<keyword evidence="11" id="KW-1185">Reference proteome</keyword>
<protein>
    <recommendedName>
        <fullName evidence="9">CASTOR/POLLUX/SYM8 ion channel conserved domain-containing protein</fullName>
    </recommendedName>
</protein>
<keyword evidence="3 8" id="KW-0812">Transmembrane</keyword>
<comment type="subcellular location">
    <subcellularLocation>
        <location evidence="1">Endomembrane system</location>
        <topology evidence="1">Multi-pass membrane protein</topology>
    </subcellularLocation>
</comment>
<accession>A0AAW1RR73</accession>
<dbReference type="PANTHER" id="PTHR31563:SF10">
    <property type="entry name" value="ION CHANNEL POLLUX-RELATED"/>
    <property type="match status" value="1"/>
</dbReference>
<evidence type="ECO:0000313" key="11">
    <source>
        <dbReference type="Proteomes" id="UP001445335"/>
    </source>
</evidence>
<dbReference type="GO" id="GO:0012505">
    <property type="term" value="C:endomembrane system"/>
    <property type="evidence" value="ECO:0007669"/>
    <property type="project" value="UniProtKB-SubCell"/>
</dbReference>
<feature type="transmembrane region" description="Helical" evidence="8">
    <location>
        <begin position="119"/>
        <end position="139"/>
    </location>
</feature>
<evidence type="ECO:0000259" key="9">
    <source>
        <dbReference type="Pfam" id="PF06241"/>
    </source>
</evidence>
<name>A0AAW1RR73_9CHLO</name>
<feature type="transmembrane region" description="Helical" evidence="8">
    <location>
        <begin position="178"/>
        <end position="195"/>
    </location>
</feature>
<dbReference type="PANTHER" id="PTHR31563">
    <property type="entry name" value="ION CHANNEL POLLUX-RELATED"/>
    <property type="match status" value="1"/>
</dbReference>
<reference evidence="10 11" key="1">
    <citation type="journal article" date="2024" name="Nat. Commun.">
        <title>Phylogenomics reveals the evolutionary origins of lichenization in chlorophyte algae.</title>
        <authorList>
            <person name="Puginier C."/>
            <person name="Libourel C."/>
            <person name="Otte J."/>
            <person name="Skaloud P."/>
            <person name="Haon M."/>
            <person name="Grisel S."/>
            <person name="Petersen M."/>
            <person name="Berrin J.G."/>
            <person name="Delaux P.M."/>
            <person name="Dal Grande F."/>
            <person name="Keller J."/>
        </authorList>
    </citation>
    <scope>NUCLEOTIDE SEQUENCE [LARGE SCALE GENOMIC DNA]</scope>
    <source>
        <strain evidence="10 11">SAG 245.80</strain>
    </source>
</reference>
<dbReference type="InterPro" id="IPR044849">
    <property type="entry name" value="CASTOR/POLLUX/SYM8-like"/>
</dbReference>
<dbReference type="GO" id="GO:0006811">
    <property type="term" value="P:monoatomic ion transport"/>
    <property type="evidence" value="ECO:0007669"/>
    <property type="project" value="UniProtKB-KW"/>
</dbReference>
<feature type="region of interest" description="Disordered" evidence="7">
    <location>
        <begin position="1"/>
        <end position="27"/>
    </location>
</feature>
<dbReference type="Pfam" id="PF06241">
    <property type="entry name" value="Castor_Poll_mid"/>
    <property type="match status" value="1"/>
</dbReference>
<keyword evidence="5" id="KW-0406">Ion transport</keyword>
<sequence length="771" mass="81482">MLATMMGQRAARKGAPDENGGDPEKASMMESVGDAIEEALGELSRVDTAASVWLPNRSANFNYYKPTHTPTLRIGSAAVTLSGRVWRIILTVLRLPMELLSLASFKAQQVMLGSTMTKLVSVFAVGLPLCLLGGLAYSFASGKPLLTGCLQAYAALYKIPGCTVLGEVNALTANVMNVLWLIGTFTFAIVLGVVTEDITNTVLIAINRSERGEGTYSGPVVVLAERDKELMDRELRRELGRQPSIEWHTRAGAPHSIADLERVNAGLAKTIILMHPELGAGDGEGGGTGKKQVAAMLGVQTLRASTRPRPFLRLSPQHLAVQAPEGKREGELFAAVRHIMQSSAQKLALTQLSGSRDMSMLLAQSAVSPGIASVYSSIVQQTRSGVEFYIRAFPDLEGLSYGAARRAFPDAAVVGYRSREAGGALRMNPRDDDTLGSGDAIIALAETGFFKPRLPKRDTEERRKLGSAPSPPEGLQPAHHGQHAEHKGSSGRPTEASIEGEGSPDGGAVAGGAAKNVGAKRLVVAWWGDEDIGMLARSLAACSSRGSRISVVAQTKPEGFPEKSEMGSAVRFAFLEGDPADLGVLRKAEVGTAAAVVVAGLGERGAKEADALVLTTLLLVQELAGAAKRNASNPAHVVGTVRQPETVEVANFLLDRMGRGSVSAELLQPDELVAAIIAQVAAEPAMGNLLSGFIYAANGQEIYLRRPDAYRLVGCTAAFEQVAELARGQGCSETAIGYITQEGAMRLAPRAANQHKYQANDRIVVIANAGS</sequence>
<dbReference type="Gene3D" id="3.40.50.720">
    <property type="entry name" value="NAD(P)-binding Rossmann-like Domain"/>
    <property type="match status" value="1"/>
</dbReference>
<dbReference type="AlphaFoldDB" id="A0AAW1RR73"/>
<evidence type="ECO:0000256" key="6">
    <source>
        <dbReference type="ARBA" id="ARBA00023136"/>
    </source>
</evidence>
<evidence type="ECO:0000256" key="3">
    <source>
        <dbReference type="ARBA" id="ARBA00022692"/>
    </source>
</evidence>
<keyword evidence="6 8" id="KW-0472">Membrane</keyword>
<dbReference type="Proteomes" id="UP001445335">
    <property type="component" value="Unassembled WGS sequence"/>
</dbReference>
<evidence type="ECO:0000256" key="1">
    <source>
        <dbReference type="ARBA" id="ARBA00004127"/>
    </source>
</evidence>
<evidence type="ECO:0000256" key="4">
    <source>
        <dbReference type="ARBA" id="ARBA00022989"/>
    </source>
</evidence>
<feature type="region of interest" description="Disordered" evidence="7">
    <location>
        <begin position="452"/>
        <end position="511"/>
    </location>
</feature>
<evidence type="ECO:0000256" key="7">
    <source>
        <dbReference type="SAM" id="MobiDB-lite"/>
    </source>
</evidence>
<evidence type="ECO:0000313" key="10">
    <source>
        <dbReference type="EMBL" id="KAK9836266.1"/>
    </source>
</evidence>
<feature type="compositionally biased region" description="Basic and acidic residues" evidence="7">
    <location>
        <begin position="455"/>
        <end position="464"/>
    </location>
</feature>
<dbReference type="EMBL" id="JALJOU010000025">
    <property type="protein sequence ID" value="KAK9836266.1"/>
    <property type="molecule type" value="Genomic_DNA"/>
</dbReference>
<evidence type="ECO:0000256" key="5">
    <source>
        <dbReference type="ARBA" id="ARBA00023065"/>
    </source>
</evidence>